<keyword evidence="1" id="KW-0812">Transmembrane</keyword>
<keyword evidence="1" id="KW-0472">Membrane</keyword>
<accession>A0ABS3HTY8</accession>
<evidence type="ECO:0000313" key="2">
    <source>
        <dbReference type="EMBL" id="MBO0476810.1"/>
    </source>
</evidence>
<keyword evidence="3" id="KW-1185">Reference proteome</keyword>
<comment type="caution">
    <text evidence="2">The sequence shown here is derived from an EMBL/GenBank/DDBJ whole genome shotgun (WGS) entry which is preliminary data.</text>
</comment>
<name>A0ABS3HTY8_9ENTE</name>
<reference evidence="2 3" key="1">
    <citation type="submission" date="2021-03" db="EMBL/GenBank/DDBJ databases">
        <title>Enterococcal diversity collection.</title>
        <authorList>
            <person name="Gilmore M.S."/>
            <person name="Schwartzman J."/>
            <person name="Van Tyne D."/>
            <person name="Martin M."/>
            <person name="Earl A.M."/>
            <person name="Manson A.L."/>
            <person name="Straub T."/>
            <person name="Salamzade R."/>
            <person name="Saavedra J."/>
            <person name="Lebreton F."/>
            <person name="Prichula J."/>
            <person name="Schaufler K."/>
            <person name="Gaca A."/>
            <person name="Sgardioli B."/>
            <person name="Wagenaar J."/>
            <person name="Strong T."/>
        </authorList>
    </citation>
    <scope>NUCLEOTIDE SEQUENCE [LARGE SCALE GENOMIC DNA]</scope>
    <source>
        <strain evidence="2 3">DIV0080</strain>
    </source>
</reference>
<dbReference type="RefSeq" id="WP_206966185.1">
    <property type="nucleotide sequence ID" value="NZ_JAFLVX010000018.1"/>
</dbReference>
<feature type="transmembrane region" description="Helical" evidence="1">
    <location>
        <begin position="25"/>
        <end position="47"/>
    </location>
</feature>
<organism evidence="2 3">
    <name type="scientific">Candidatus Vagococcus giribetii</name>
    <dbReference type="NCBI Taxonomy" id="2230876"/>
    <lineage>
        <taxon>Bacteria</taxon>
        <taxon>Bacillati</taxon>
        <taxon>Bacillota</taxon>
        <taxon>Bacilli</taxon>
        <taxon>Lactobacillales</taxon>
        <taxon>Enterococcaceae</taxon>
        <taxon>Vagococcus</taxon>
    </lineage>
</organism>
<proteinExistence type="predicted"/>
<evidence type="ECO:0000313" key="3">
    <source>
        <dbReference type="Proteomes" id="UP000664857"/>
    </source>
</evidence>
<dbReference type="Proteomes" id="UP000664857">
    <property type="component" value="Unassembled WGS sequence"/>
</dbReference>
<protein>
    <submittedName>
        <fullName evidence="2">Uncharacterized protein</fullName>
    </submittedName>
</protein>
<gene>
    <name evidence="2" type="ORF">DOK76_06995</name>
</gene>
<feature type="transmembrane region" description="Helical" evidence="1">
    <location>
        <begin position="53"/>
        <end position="76"/>
    </location>
</feature>
<evidence type="ECO:0000256" key="1">
    <source>
        <dbReference type="SAM" id="Phobius"/>
    </source>
</evidence>
<keyword evidence="1" id="KW-1133">Transmembrane helix</keyword>
<dbReference type="EMBL" id="JAFLVX010000018">
    <property type="protein sequence ID" value="MBO0476810.1"/>
    <property type="molecule type" value="Genomic_DNA"/>
</dbReference>
<sequence>MFELINVNNDNYYKRLADYYEEKKLLFKMAIAIDVPIVFVLAMFSTIHFKNPWWAFFMYFLIIFFFSFFIICLPVYHSISKSIKQNEDLLCQEVDEHLSELATQNFFSKDAKAKRLLNQEFELIKLQPLSSRKINLILENQSLATQAIDFYDKQTSEVKKNITCFYEQQPLKPIALATVNFLGEDKAFSIQAQIPIEYELVNGLVSEQLIYFDKTDYIVNPTVYIDRYHFNDLYQAH</sequence>